<gene>
    <name evidence="7" type="ORF">POM88_013841</name>
</gene>
<evidence type="ECO:0000256" key="6">
    <source>
        <dbReference type="SAM" id="MobiDB-lite"/>
    </source>
</evidence>
<proteinExistence type="inferred from homology"/>
<dbReference type="EMBL" id="JAUIZM010000003">
    <property type="protein sequence ID" value="KAK1394785.1"/>
    <property type="molecule type" value="Genomic_DNA"/>
</dbReference>
<dbReference type="AlphaFoldDB" id="A0AAD8MYI1"/>
<evidence type="ECO:0000256" key="5">
    <source>
        <dbReference type="ARBA" id="ARBA00022884"/>
    </source>
</evidence>
<keyword evidence="5" id="KW-0694">RNA-binding</keyword>
<dbReference type="GO" id="GO:0003723">
    <property type="term" value="F:RNA binding"/>
    <property type="evidence" value="ECO:0007669"/>
    <property type="project" value="UniProtKB-KW"/>
</dbReference>
<dbReference type="Proteomes" id="UP001237642">
    <property type="component" value="Unassembled WGS sequence"/>
</dbReference>
<dbReference type="InterPro" id="IPR000692">
    <property type="entry name" value="Fibrillarin"/>
</dbReference>
<dbReference type="PANTHER" id="PTHR10335:SF0">
    <property type="entry name" value="RRNA 2'-O-METHYLTRANSFERASE FIBRILLARIN 1-RELATED"/>
    <property type="match status" value="1"/>
</dbReference>
<reference evidence="7" key="1">
    <citation type="submission" date="2023-02" db="EMBL/GenBank/DDBJ databases">
        <title>Genome of toxic invasive species Heracleum sosnowskyi carries increased number of genes despite the absence of recent whole-genome duplications.</title>
        <authorList>
            <person name="Schelkunov M."/>
            <person name="Shtratnikova V."/>
            <person name="Makarenko M."/>
            <person name="Klepikova A."/>
            <person name="Omelchenko D."/>
            <person name="Novikova G."/>
            <person name="Obukhova E."/>
            <person name="Bogdanov V."/>
            <person name="Penin A."/>
            <person name="Logacheva M."/>
        </authorList>
    </citation>
    <scope>NUCLEOTIDE SEQUENCE</scope>
    <source>
        <strain evidence="7">Hsosn_3</strain>
        <tissue evidence="7">Leaf</tissue>
    </source>
</reference>
<keyword evidence="2" id="KW-0698">rRNA processing</keyword>
<dbReference type="GO" id="GO:0008649">
    <property type="term" value="F:rRNA methyltransferase activity"/>
    <property type="evidence" value="ECO:0007669"/>
    <property type="project" value="TreeGrafter"/>
</dbReference>
<reference evidence="7" key="2">
    <citation type="submission" date="2023-05" db="EMBL/GenBank/DDBJ databases">
        <authorList>
            <person name="Schelkunov M.I."/>
        </authorList>
    </citation>
    <scope>NUCLEOTIDE SEQUENCE</scope>
    <source>
        <strain evidence="7">Hsosn_3</strain>
        <tissue evidence="7">Leaf</tissue>
    </source>
</reference>
<comment type="similarity">
    <text evidence="1">Belongs to the methyltransferase superfamily. Fibrillarin family.</text>
</comment>
<dbReference type="GO" id="GO:0032040">
    <property type="term" value="C:small-subunit processome"/>
    <property type="evidence" value="ECO:0007669"/>
    <property type="project" value="TreeGrafter"/>
</dbReference>
<keyword evidence="8" id="KW-1185">Reference proteome</keyword>
<dbReference type="PANTHER" id="PTHR10335">
    <property type="entry name" value="RRNA 2-O-METHYLTRANSFERASE FIBRILLARIN"/>
    <property type="match status" value="1"/>
</dbReference>
<evidence type="ECO:0000313" key="7">
    <source>
        <dbReference type="EMBL" id="KAK1394785.1"/>
    </source>
</evidence>
<protein>
    <submittedName>
        <fullName evidence="7">Uncharacterized protein</fullName>
    </submittedName>
</protein>
<comment type="caution">
    <text evidence="7">The sequence shown here is derived from an EMBL/GenBank/DDBJ whole genome shotgun (WGS) entry which is preliminary data.</text>
</comment>
<evidence type="ECO:0000256" key="3">
    <source>
        <dbReference type="ARBA" id="ARBA00022603"/>
    </source>
</evidence>
<evidence type="ECO:0000256" key="1">
    <source>
        <dbReference type="ARBA" id="ARBA00010632"/>
    </source>
</evidence>
<dbReference type="GO" id="GO:0031428">
    <property type="term" value="C:box C/D methylation guide snoRNP complex"/>
    <property type="evidence" value="ECO:0007669"/>
    <property type="project" value="TreeGrafter"/>
</dbReference>
<evidence type="ECO:0000256" key="4">
    <source>
        <dbReference type="ARBA" id="ARBA00022679"/>
    </source>
</evidence>
<accession>A0AAD8MYI1</accession>
<keyword evidence="3" id="KW-0489">Methyltransferase</keyword>
<dbReference type="SMART" id="SM01206">
    <property type="entry name" value="Fibrillarin"/>
    <property type="match status" value="1"/>
</dbReference>
<feature type="region of interest" description="Disordered" evidence="6">
    <location>
        <begin position="20"/>
        <end position="49"/>
    </location>
</feature>
<dbReference type="Pfam" id="PF01269">
    <property type="entry name" value="Fibrillarin"/>
    <property type="match status" value="1"/>
</dbReference>
<dbReference type="GO" id="GO:0000494">
    <property type="term" value="P:box C/D sno(s)RNA 3'-end processing"/>
    <property type="evidence" value="ECO:0007669"/>
    <property type="project" value="TreeGrafter"/>
</dbReference>
<dbReference type="SUPFAM" id="SSF53335">
    <property type="entry name" value="S-adenosyl-L-methionine-dependent methyltransferases"/>
    <property type="match status" value="1"/>
</dbReference>
<keyword evidence="4" id="KW-0808">Transferase</keyword>
<evidence type="ECO:0000256" key="2">
    <source>
        <dbReference type="ARBA" id="ARBA00022552"/>
    </source>
</evidence>
<evidence type="ECO:0000313" key="8">
    <source>
        <dbReference type="Proteomes" id="UP001237642"/>
    </source>
</evidence>
<dbReference type="InterPro" id="IPR029063">
    <property type="entry name" value="SAM-dependent_MTases_sf"/>
</dbReference>
<dbReference type="GO" id="GO:1990259">
    <property type="term" value="F:histone H2AQ104 methyltransferase activity"/>
    <property type="evidence" value="ECO:0007669"/>
    <property type="project" value="TreeGrafter"/>
</dbReference>
<dbReference type="Gene3D" id="3.40.50.150">
    <property type="entry name" value="Vaccinia Virus protein VP39"/>
    <property type="match status" value="1"/>
</dbReference>
<sequence length="441" mass="49433">MENRRRVEEEYMKIRVHYHPDDGDKITSKKRKAPAAPAAPALGKKRKVDGAPTSKPFCNLHGHSHFVFVFEFALGYALFDARGMRHYPGSITTYKIAEEYLNTSPFTLRAFYPFSSPAHALLQMKSICNSTVTKELKSFILDNIQEHRSDYRIAVANHLLASRIFLATGISTIAGQIIDHVMRGLRVKIDQKFIIGLELGDLKMAQLNLGRSYRGQIPGKVLNDDKLISVQNEDDGTEVEYRVWNPHMSKLAAAVLGGLTNIWVKPGSHVLYLGDVCGLTVLQLSDLVGSDGLVYVIGLSDALANTVEVRSNVVTLPGNFCFSKDYNVVECRDHNMVLGFDYRMVIGMVDVILGDIVYPDHSWQLNYIARYALLHLKTGGHYLISTRAKHIKLTSQVKDPFADHDKLPLDMRIEFETNELVMLEPIGRGHAMAVGSYRMGK</sequence>
<name>A0AAD8MYI1_9APIA</name>
<dbReference type="PRINTS" id="PR00052">
    <property type="entry name" value="FIBRILLARIN"/>
</dbReference>
<organism evidence="7 8">
    <name type="scientific">Heracleum sosnowskyi</name>
    <dbReference type="NCBI Taxonomy" id="360622"/>
    <lineage>
        <taxon>Eukaryota</taxon>
        <taxon>Viridiplantae</taxon>
        <taxon>Streptophyta</taxon>
        <taxon>Embryophyta</taxon>
        <taxon>Tracheophyta</taxon>
        <taxon>Spermatophyta</taxon>
        <taxon>Magnoliopsida</taxon>
        <taxon>eudicotyledons</taxon>
        <taxon>Gunneridae</taxon>
        <taxon>Pentapetalae</taxon>
        <taxon>asterids</taxon>
        <taxon>campanulids</taxon>
        <taxon>Apiales</taxon>
        <taxon>Apiaceae</taxon>
        <taxon>Apioideae</taxon>
        <taxon>apioid superclade</taxon>
        <taxon>Tordylieae</taxon>
        <taxon>Tordyliinae</taxon>
        <taxon>Heracleum</taxon>
    </lineage>
</organism>